<dbReference type="SUPFAM" id="SSF52490">
    <property type="entry name" value="Tubulin nucleotide-binding domain-like"/>
    <property type="match status" value="1"/>
</dbReference>
<dbReference type="Gene3D" id="3.40.50.1440">
    <property type="entry name" value="Tubulin/FtsZ, GTPase domain"/>
    <property type="match status" value="1"/>
</dbReference>
<dbReference type="EMBL" id="CAJNNV010000276">
    <property type="protein sequence ID" value="CAE8582058.1"/>
    <property type="molecule type" value="Genomic_DNA"/>
</dbReference>
<dbReference type="InterPro" id="IPR000217">
    <property type="entry name" value="Tubulin"/>
</dbReference>
<comment type="caution">
    <text evidence="8">The sequence shown here is derived from an EMBL/GenBank/DDBJ whole genome shotgun (WGS) entry which is preliminary data.</text>
</comment>
<keyword evidence="11" id="KW-1185">Reference proteome</keyword>
<evidence type="ECO:0000313" key="9">
    <source>
        <dbReference type="EMBL" id="CAE8655264.1"/>
    </source>
</evidence>
<dbReference type="InterPro" id="IPR036525">
    <property type="entry name" value="Tubulin/FtsZ_GTPase_sf"/>
</dbReference>
<protein>
    <recommendedName>
        <fullName evidence="6">Tubulin/FtsZ GTPase domain-containing protein</fullName>
    </recommendedName>
</protein>
<dbReference type="PRINTS" id="PR01161">
    <property type="entry name" value="TUBULIN"/>
</dbReference>
<evidence type="ECO:0000313" key="7">
    <source>
        <dbReference type="EMBL" id="CAE8581594.1"/>
    </source>
</evidence>
<evidence type="ECO:0000256" key="2">
    <source>
        <dbReference type="ARBA" id="ARBA00022701"/>
    </source>
</evidence>
<dbReference type="Proteomes" id="UP000654075">
    <property type="component" value="Unassembled WGS sequence"/>
</dbReference>
<comment type="similarity">
    <text evidence="1 5">Belongs to the tubulin family.</text>
</comment>
<dbReference type="AlphaFoldDB" id="A0A813D6F7"/>
<dbReference type="InterPro" id="IPR008280">
    <property type="entry name" value="Tub_FtsZ_C"/>
</dbReference>
<evidence type="ECO:0000256" key="4">
    <source>
        <dbReference type="ARBA" id="ARBA00023134"/>
    </source>
</evidence>
<dbReference type="EMBL" id="CAJNNW010013348">
    <property type="protein sequence ID" value="CAE8655264.1"/>
    <property type="molecule type" value="Genomic_DNA"/>
</dbReference>
<dbReference type="InterPro" id="IPR017975">
    <property type="entry name" value="Tubulin_CS"/>
</dbReference>
<name>A0A813D6F7_POLGL</name>
<accession>A0A813D6F7</accession>
<dbReference type="PROSITE" id="PS00227">
    <property type="entry name" value="TUBULIN"/>
    <property type="match status" value="1"/>
</dbReference>
<dbReference type="SMART" id="SM00864">
    <property type="entry name" value="Tubulin"/>
    <property type="match status" value="1"/>
</dbReference>
<dbReference type="PANTHER" id="PTHR11588">
    <property type="entry name" value="TUBULIN"/>
    <property type="match status" value="1"/>
</dbReference>
<evidence type="ECO:0000256" key="3">
    <source>
        <dbReference type="ARBA" id="ARBA00022741"/>
    </source>
</evidence>
<keyword evidence="2 5" id="KW-0493">Microtubule</keyword>
<organism evidence="8 11">
    <name type="scientific">Polarella glacialis</name>
    <name type="common">Dinoflagellate</name>
    <dbReference type="NCBI Taxonomy" id="89957"/>
    <lineage>
        <taxon>Eukaryota</taxon>
        <taxon>Sar</taxon>
        <taxon>Alveolata</taxon>
        <taxon>Dinophyceae</taxon>
        <taxon>Suessiales</taxon>
        <taxon>Suessiaceae</taxon>
        <taxon>Polarella</taxon>
    </lineage>
</organism>
<evidence type="ECO:0000313" key="8">
    <source>
        <dbReference type="EMBL" id="CAE8582058.1"/>
    </source>
</evidence>
<dbReference type="Pfam" id="PF00091">
    <property type="entry name" value="Tubulin"/>
    <property type="match status" value="1"/>
</dbReference>
<feature type="domain" description="Tubulin/FtsZ GTPase" evidence="6">
    <location>
        <begin position="32"/>
        <end position="231"/>
    </location>
</feature>
<dbReference type="SUPFAM" id="SSF55307">
    <property type="entry name" value="Tubulin C-terminal domain-like"/>
    <property type="match status" value="1"/>
</dbReference>
<evidence type="ECO:0000256" key="1">
    <source>
        <dbReference type="ARBA" id="ARBA00009636"/>
    </source>
</evidence>
<dbReference type="GO" id="GO:0005525">
    <property type="term" value="F:GTP binding"/>
    <property type="evidence" value="ECO:0007669"/>
    <property type="project" value="UniProtKB-UniRule"/>
</dbReference>
<keyword evidence="3 5" id="KW-0547">Nucleotide-binding</keyword>
<dbReference type="Proteomes" id="UP000626109">
    <property type="component" value="Unassembled WGS sequence"/>
</dbReference>
<dbReference type="EMBL" id="CAJNNW010025267">
    <property type="protein sequence ID" value="CAE8676578.1"/>
    <property type="molecule type" value="Genomic_DNA"/>
</dbReference>
<dbReference type="OrthoDB" id="438891at2759"/>
<evidence type="ECO:0000313" key="10">
    <source>
        <dbReference type="EMBL" id="CAE8676578.1"/>
    </source>
</evidence>
<dbReference type="OMA" id="SANNWAM"/>
<evidence type="ECO:0000256" key="5">
    <source>
        <dbReference type="RuleBase" id="RU000352"/>
    </source>
</evidence>
<evidence type="ECO:0000259" key="6">
    <source>
        <dbReference type="SMART" id="SM00864"/>
    </source>
</evidence>
<dbReference type="GO" id="GO:0005874">
    <property type="term" value="C:microtubule"/>
    <property type="evidence" value="ECO:0007669"/>
    <property type="project" value="UniProtKB-KW"/>
</dbReference>
<evidence type="ECO:0000313" key="11">
    <source>
        <dbReference type="Proteomes" id="UP000654075"/>
    </source>
</evidence>
<dbReference type="InterPro" id="IPR003008">
    <property type="entry name" value="Tubulin_FtsZ_GTPase"/>
</dbReference>
<proteinExistence type="inferred from homology"/>
<keyword evidence="4 5" id="KW-0342">GTP-binding</keyword>
<dbReference type="EMBL" id="CAJNNV010000140">
    <property type="protein sequence ID" value="CAE8581594.1"/>
    <property type="molecule type" value="Genomic_DNA"/>
</dbReference>
<sequence>MSTVFVHVGQAGCQLGQALWPALAAERLGSPDIFGFRAAKGAAYSPRAVLVDSEPKVVESLLSGAGVCGYAFDPASTATAQSGRGGNFALGYNGGFGDLGAGVGSSDQRQLGARAMECTRRQIEGCHGSHLGTILAHSLGGGTGSGLGSRLVEELRDAYPRSPLLVASVLPISTGENPMQCYNALLALSALQELADGVLLYENDWLLSCAEGRSGAAAQSGSSSSSATVDSGDGYWNRGASLSSMNAIVARDLVPVLCPAASVQPFEPGELLSSVFPMATHKFAQAFSGEVLGQHGPPEMKPVLDSLTKAAPRCLRNSANVLSAHAVLRGVPQQVGSGAAFQADLLERLGGPVLWQPFAADIRCSPTPLRSAPSAARLSVVVNWKRTSQVLRAVHERARQKYASRMFAHWYDCYNFGPDAFAQAFEVIDDVIGNYEAS</sequence>
<dbReference type="GO" id="GO:0007017">
    <property type="term" value="P:microtubule-based process"/>
    <property type="evidence" value="ECO:0007669"/>
    <property type="project" value="InterPro"/>
</dbReference>
<gene>
    <name evidence="8" type="ORF">PGLA1383_LOCUS1061</name>
    <name evidence="7" type="ORF">PGLA1383_LOCUS615</name>
    <name evidence="9" type="ORF">PGLA2088_LOCUS11531</name>
    <name evidence="10" type="ORF">PGLA2088_LOCUS19950</name>
</gene>
<reference evidence="8" key="1">
    <citation type="submission" date="2021-02" db="EMBL/GenBank/DDBJ databases">
        <authorList>
            <person name="Dougan E. K."/>
            <person name="Rhodes N."/>
            <person name="Thang M."/>
            <person name="Chan C."/>
        </authorList>
    </citation>
    <scope>NUCLEOTIDE SEQUENCE</scope>
</reference>